<gene>
    <name evidence="3" type="ORF">SAMN02745110_00142</name>
</gene>
<feature type="domain" description="Sialate O-acetylesterase" evidence="2">
    <location>
        <begin position="407"/>
        <end position="517"/>
    </location>
</feature>
<dbReference type="RefSeq" id="WP_078785824.1">
    <property type="nucleotide sequence ID" value="NZ_FMTO01000002.1"/>
</dbReference>
<dbReference type="GO" id="GO:0005975">
    <property type="term" value="P:carbohydrate metabolic process"/>
    <property type="evidence" value="ECO:0007669"/>
    <property type="project" value="TreeGrafter"/>
</dbReference>
<dbReference type="OrthoDB" id="9795554at2"/>
<accession>A0A1T4K3Z3</accession>
<dbReference type="Gene3D" id="3.40.50.1110">
    <property type="entry name" value="SGNH hydrolase"/>
    <property type="match status" value="2"/>
</dbReference>
<dbReference type="SUPFAM" id="SSF49785">
    <property type="entry name" value="Galactose-binding domain-like"/>
    <property type="match status" value="1"/>
</dbReference>
<dbReference type="SUPFAM" id="SSF52266">
    <property type="entry name" value="SGNH hydrolase"/>
    <property type="match status" value="1"/>
</dbReference>
<dbReference type="InterPro" id="IPR008979">
    <property type="entry name" value="Galactose-bd-like_sf"/>
</dbReference>
<evidence type="ECO:0000259" key="2">
    <source>
        <dbReference type="Pfam" id="PF03629"/>
    </source>
</evidence>
<dbReference type="InterPro" id="IPR039329">
    <property type="entry name" value="SIAE"/>
</dbReference>
<evidence type="ECO:0000313" key="4">
    <source>
        <dbReference type="Proteomes" id="UP000189857"/>
    </source>
</evidence>
<dbReference type="Proteomes" id="UP000189857">
    <property type="component" value="Unassembled WGS sequence"/>
</dbReference>
<dbReference type="AlphaFoldDB" id="A0A1T4K3Z3"/>
<organism evidence="3 4">
    <name type="scientific">Eubacterium ruminantium</name>
    <dbReference type="NCBI Taxonomy" id="42322"/>
    <lineage>
        <taxon>Bacteria</taxon>
        <taxon>Bacillati</taxon>
        <taxon>Bacillota</taxon>
        <taxon>Clostridia</taxon>
        <taxon>Eubacteriales</taxon>
        <taxon>Eubacteriaceae</taxon>
        <taxon>Eubacterium</taxon>
    </lineage>
</organism>
<dbReference type="Pfam" id="PF03629">
    <property type="entry name" value="SASA"/>
    <property type="match status" value="2"/>
</dbReference>
<evidence type="ECO:0000313" key="3">
    <source>
        <dbReference type="EMBL" id="SJZ37045.1"/>
    </source>
</evidence>
<feature type="domain" description="Sialate O-acetylesterase" evidence="2">
    <location>
        <begin position="91"/>
        <end position="196"/>
    </location>
</feature>
<evidence type="ECO:0000256" key="1">
    <source>
        <dbReference type="ARBA" id="ARBA00022801"/>
    </source>
</evidence>
<dbReference type="EMBL" id="FUXA01000003">
    <property type="protein sequence ID" value="SJZ37045.1"/>
    <property type="molecule type" value="Genomic_DNA"/>
</dbReference>
<dbReference type="GO" id="GO:0001681">
    <property type="term" value="F:sialate O-acetylesterase activity"/>
    <property type="evidence" value="ECO:0007669"/>
    <property type="project" value="InterPro"/>
</dbReference>
<reference evidence="3 4" key="1">
    <citation type="submission" date="2017-02" db="EMBL/GenBank/DDBJ databases">
        <authorList>
            <person name="Peterson S.W."/>
        </authorList>
    </citation>
    <scope>NUCLEOTIDE SEQUENCE [LARGE SCALE GENOMIC DNA]</scope>
    <source>
        <strain evidence="3 4">ATCC 17233</strain>
    </source>
</reference>
<keyword evidence="4" id="KW-1185">Reference proteome</keyword>
<name>A0A1T4K3Z3_9FIRM</name>
<sequence>MGKLKLSAIFSDGIILQRDTTENVIWGISGPDSEVTLSITGDGYSESGMTVCDLQGFFQVQLPAIPAGGPYCIKVSSGGEEKVINNVLFGDVFVLSGQSNMELMIDRVYDEYKDYLDTLDDDNIRAFQIDRNPVFKNPEEMLETGRWMSLNRENLMLFSAVGLFAAIKIRKEIGVPIGMYQTAVGGSPICSWLSEESVRRLSLDTEDLDKAQQDGYVKKVEEADLKRDTAWLDEAKASFKKFDEDGISEKSFTGVEFPGYYGKYIGHDFCGSVVLTKKFVVGDDVDVSQPARLTLGVFRDADEAYINGKFVGETLYRYPPRKYELPAGTLKKGENVLKVNLYINRGEGWAMPGKDYMIKMADGTVIDLKGNDLDIHVVKTMEELPYATFFIYYPTANYHGIIYPIQRQRVKGVFWYQGESNVMRYETYRSEFAAMTADWRRIFREPELPFISVQIASYSEGDIKPEKYDWADFREAQLQCESIDNSCMVQAYDLGEYNDLHPVKKKPVGERVAEAALKTIYEKKPYFKGPSMKDIKTVNDGIKITFKTKTSLVAKGSEDGVIKGFSFVKENENGKTFIPAEGKLEADGSVFVKLPVDQSFDVISYAWNNSPDDANLYDKEDKPTVPFYTLLSQ</sequence>
<dbReference type="PANTHER" id="PTHR22901:SF0">
    <property type="entry name" value="SIALATE O-ACETYLESTERASE"/>
    <property type="match status" value="1"/>
</dbReference>
<proteinExistence type="predicted"/>
<keyword evidence="1" id="KW-0378">Hydrolase</keyword>
<dbReference type="PANTHER" id="PTHR22901">
    <property type="entry name" value="SIALATE O-ACETYLESTERASE"/>
    <property type="match status" value="1"/>
</dbReference>
<dbReference type="InterPro" id="IPR036514">
    <property type="entry name" value="SGNH_hydro_sf"/>
</dbReference>
<dbReference type="InterPro" id="IPR005181">
    <property type="entry name" value="SASA"/>
</dbReference>
<protein>
    <submittedName>
        <fullName evidence="3">Sialate O-acetylesterase</fullName>
    </submittedName>
</protein>